<sequence length="90" mass="10488">MTHTEPDRNTDYDSPWKIALDGYFQEFLQLLFPHIPPEIDWSKGYTSLDKELQQVTPDATSGRRYADKLVKVYTLGGDETWLLIHVEVFV</sequence>
<dbReference type="Proteomes" id="UP000019464">
    <property type="component" value="Unassembled WGS sequence"/>
</dbReference>
<evidence type="ECO:0000313" key="2">
    <source>
        <dbReference type="EMBL" id="EXJ09740.1"/>
    </source>
</evidence>
<dbReference type="RefSeq" id="WP_036514972.1">
    <property type="nucleotide sequence ID" value="NZ_AONB01000021.1"/>
</dbReference>
<comment type="caution">
    <text evidence="2">The sequence shown here is derived from an EMBL/GenBank/DDBJ whole genome shotgun (WGS) entry which is preliminary data.</text>
</comment>
<dbReference type="OrthoDB" id="7025307at2"/>
<accession>W9VGG1</accession>
<gene>
    <name evidence="2" type="ORF">D791_03412</name>
    <name evidence="1" type="ORF">D791_04051</name>
</gene>
<protein>
    <recommendedName>
        <fullName evidence="4">Transposase</fullName>
    </recommendedName>
</protein>
<reference evidence="3" key="1">
    <citation type="submission" date="2012-11" db="EMBL/GenBank/DDBJ databases">
        <authorList>
            <person name="Singh A."/>
            <person name="Pinnaka A.K."/>
            <person name="Vaidya B."/>
        </authorList>
    </citation>
    <scope>NUCLEOTIDE SEQUENCE [LARGE SCALE GENOMIC DNA]</scope>
    <source>
        <strain evidence="3">AK23</strain>
    </source>
</reference>
<dbReference type="AlphaFoldDB" id="W9VGG1"/>
<dbReference type="EMBL" id="AONB01000048">
    <property type="protein sequence ID" value="EXJ09023.1"/>
    <property type="molecule type" value="Genomic_DNA"/>
</dbReference>
<keyword evidence="3" id="KW-1185">Reference proteome</keyword>
<evidence type="ECO:0000313" key="3">
    <source>
        <dbReference type="Proteomes" id="UP000019464"/>
    </source>
</evidence>
<dbReference type="STRING" id="1229521.D791_03412"/>
<dbReference type="PATRIC" id="fig|1229521.3.peg.3447"/>
<organism evidence="2 3">
    <name type="scientific">Nitrincola nitratireducens</name>
    <dbReference type="NCBI Taxonomy" id="1229521"/>
    <lineage>
        <taxon>Bacteria</taxon>
        <taxon>Pseudomonadati</taxon>
        <taxon>Pseudomonadota</taxon>
        <taxon>Gammaproteobacteria</taxon>
        <taxon>Oceanospirillales</taxon>
        <taxon>Oceanospirillaceae</taxon>
        <taxon>Nitrincola</taxon>
    </lineage>
</organism>
<dbReference type="EMBL" id="AONB01000021">
    <property type="protein sequence ID" value="EXJ09740.1"/>
    <property type="molecule type" value="Genomic_DNA"/>
</dbReference>
<name>W9VGG1_9GAMM</name>
<evidence type="ECO:0000313" key="1">
    <source>
        <dbReference type="EMBL" id="EXJ09023.1"/>
    </source>
</evidence>
<proteinExistence type="predicted"/>
<reference evidence="2 3" key="2">
    <citation type="journal article" date="2015" name="Syst. Appl. Microbiol.">
        <title>Nitrincola nitratireducens sp. nov. isolated from a haloalkaline crater lake.</title>
        <authorList>
            <person name="Singh A."/>
            <person name="Vaidya B."/>
            <person name="Tanuku N.R."/>
            <person name="Pinnaka A.K."/>
        </authorList>
    </citation>
    <scope>NUCLEOTIDE SEQUENCE [LARGE SCALE GENOMIC DNA]</scope>
    <source>
        <strain evidence="2 3">AK23</strain>
    </source>
</reference>
<evidence type="ECO:0008006" key="4">
    <source>
        <dbReference type="Google" id="ProtNLM"/>
    </source>
</evidence>